<dbReference type="Gene3D" id="3.30.1690.20">
    <property type="match status" value="1"/>
</dbReference>
<comment type="caution">
    <text evidence="2">The sequence shown here is derived from an EMBL/GenBank/DDBJ whole genome shotgun (WGS) entry which is preliminary data.</text>
</comment>
<evidence type="ECO:0000313" key="2">
    <source>
        <dbReference type="EMBL" id="MPL98251.1"/>
    </source>
</evidence>
<organism evidence="2">
    <name type="scientific">bioreactor metagenome</name>
    <dbReference type="NCBI Taxonomy" id="1076179"/>
    <lineage>
        <taxon>unclassified sequences</taxon>
        <taxon>metagenomes</taxon>
        <taxon>ecological metagenomes</taxon>
    </lineage>
</organism>
<sequence>MQQPSGWTHKQMKVTTIIGTTTKTYVFPEKDANSLFTTTTNFPITPSKLISSIDVDLYKIDLPMQYVISGSMKEEHLRTSVAPLPADTTATDPWVILRNKYIDIAKLIQKYYAGGTLTTEELAKVAVYKSYGKNGLNNDSLRQYVYTVDYNGAWPSGKVTQASGTTATVYAQPFWVVSATGDTQDTFIFCQESSAMRPGWYTQYIYNTDTSKLYIRSRATSVNTWVWSTLKNTILESNWTTEGSTTFTLTKSST</sequence>
<reference evidence="2" key="1">
    <citation type="submission" date="2019-08" db="EMBL/GenBank/DDBJ databases">
        <authorList>
            <person name="Kucharzyk K."/>
            <person name="Murdoch R.W."/>
            <person name="Higgins S."/>
            <person name="Loffler F."/>
        </authorList>
    </citation>
    <scope>NUCLEOTIDE SEQUENCE</scope>
</reference>
<gene>
    <name evidence="2" type="ORF">SDC9_44451</name>
</gene>
<name>A0A644W3H1_9ZZZZ</name>
<accession>A0A644W3H1</accession>
<dbReference type="EMBL" id="VSSQ01000598">
    <property type="protein sequence ID" value="MPL98251.1"/>
    <property type="molecule type" value="Genomic_DNA"/>
</dbReference>
<feature type="domain" description="Pilin PilJ C-terminal" evidence="1">
    <location>
        <begin position="136"/>
        <end position="222"/>
    </location>
</feature>
<dbReference type="InterPro" id="IPR040599">
    <property type="entry name" value="PilJ_C"/>
</dbReference>
<protein>
    <recommendedName>
        <fullName evidence="1">Pilin PilJ C-terminal domain-containing protein</fullName>
    </recommendedName>
</protein>
<evidence type="ECO:0000259" key="1">
    <source>
        <dbReference type="Pfam" id="PF18223"/>
    </source>
</evidence>
<dbReference type="AlphaFoldDB" id="A0A644W3H1"/>
<dbReference type="Pfam" id="PF18223">
    <property type="entry name" value="PilJ_C"/>
    <property type="match status" value="1"/>
</dbReference>
<proteinExistence type="predicted"/>